<keyword evidence="2" id="KW-1185">Reference proteome</keyword>
<protein>
    <submittedName>
        <fullName evidence="1">Uncharacterized protein</fullName>
    </submittedName>
</protein>
<dbReference type="Proteomes" id="UP000320496">
    <property type="component" value="Chromosome"/>
</dbReference>
<accession>A0A517Z4M4</accession>
<organism evidence="1 2">
    <name type="scientific">Maioricimonas rarisocia</name>
    <dbReference type="NCBI Taxonomy" id="2528026"/>
    <lineage>
        <taxon>Bacteria</taxon>
        <taxon>Pseudomonadati</taxon>
        <taxon>Planctomycetota</taxon>
        <taxon>Planctomycetia</taxon>
        <taxon>Planctomycetales</taxon>
        <taxon>Planctomycetaceae</taxon>
        <taxon>Maioricimonas</taxon>
    </lineage>
</organism>
<dbReference type="AlphaFoldDB" id="A0A517Z4M4"/>
<dbReference type="RefSeq" id="WP_145368214.1">
    <property type="nucleotide sequence ID" value="NZ_CP036275.1"/>
</dbReference>
<dbReference type="OrthoDB" id="279857at2"/>
<evidence type="ECO:0000313" key="1">
    <source>
        <dbReference type="EMBL" id="QDU37409.1"/>
    </source>
</evidence>
<dbReference type="EMBL" id="CP036275">
    <property type="protein sequence ID" value="QDU37409.1"/>
    <property type="molecule type" value="Genomic_DNA"/>
</dbReference>
<gene>
    <name evidence="1" type="ORF">Mal4_17200</name>
</gene>
<proteinExistence type="predicted"/>
<evidence type="ECO:0000313" key="2">
    <source>
        <dbReference type="Proteomes" id="UP000320496"/>
    </source>
</evidence>
<name>A0A517Z4M4_9PLAN</name>
<sequence length="127" mass="14078">MEELLRQLLNRLEQVSTDHEELYDTECRERMGNAVMDGFVRNKSDFVLGDDFGLHAAVANLAIKEALAEYITQANSQAAELGITDFHERLAAFQNSDVESDEEGSVYDDFFGHSAPDAFDSTGNVIG</sequence>
<reference evidence="1 2" key="1">
    <citation type="submission" date="2019-02" db="EMBL/GenBank/DDBJ databases">
        <title>Deep-cultivation of Planctomycetes and their phenomic and genomic characterization uncovers novel biology.</title>
        <authorList>
            <person name="Wiegand S."/>
            <person name="Jogler M."/>
            <person name="Boedeker C."/>
            <person name="Pinto D."/>
            <person name="Vollmers J."/>
            <person name="Rivas-Marin E."/>
            <person name="Kohn T."/>
            <person name="Peeters S.H."/>
            <person name="Heuer A."/>
            <person name="Rast P."/>
            <person name="Oberbeckmann S."/>
            <person name="Bunk B."/>
            <person name="Jeske O."/>
            <person name="Meyerdierks A."/>
            <person name="Storesund J.E."/>
            <person name="Kallscheuer N."/>
            <person name="Luecker S."/>
            <person name="Lage O.M."/>
            <person name="Pohl T."/>
            <person name="Merkel B.J."/>
            <person name="Hornburger P."/>
            <person name="Mueller R.-W."/>
            <person name="Bruemmer F."/>
            <person name="Labrenz M."/>
            <person name="Spormann A.M."/>
            <person name="Op den Camp H."/>
            <person name="Overmann J."/>
            <person name="Amann R."/>
            <person name="Jetten M.S.M."/>
            <person name="Mascher T."/>
            <person name="Medema M.H."/>
            <person name="Devos D.P."/>
            <person name="Kaster A.-K."/>
            <person name="Ovreas L."/>
            <person name="Rohde M."/>
            <person name="Galperin M.Y."/>
            <person name="Jogler C."/>
        </authorList>
    </citation>
    <scope>NUCLEOTIDE SEQUENCE [LARGE SCALE GENOMIC DNA]</scope>
    <source>
        <strain evidence="1 2">Mal4</strain>
    </source>
</reference>
<dbReference type="KEGG" id="mri:Mal4_17200"/>